<dbReference type="InterPro" id="IPR014284">
    <property type="entry name" value="RNA_pol_sigma-70_dom"/>
</dbReference>
<dbReference type="NCBIfam" id="TIGR02937">
    <property type="entry name" value="sigma70-ECF"/>
    <property type="match status" value="1"/>
</dbReference>
<dbReference type="InterPro" id="IPR036388">
    <property type="entry name" value="WH-like_DNA-bd_sf"/>
</dbReference>
<dbReference type="RefSeq" id="WP_304560305.1">
    <property type="nucleotide sequence ID" value="NZ_JAUQSZ010000003.1"/>
</dbReference>
<keyword evidence="3" id="KW-1185">Reference proteome</keyword>
<name>A0ABT8ZW93_9SPHN</name>
<dbReference type="SUPFAM" id="SSF88659">
    <property type="entry name" value="Sigma3 and sigma4 domains of RNA polymerase sigma factors"/>
    <property type="match status" value="1"/>
</dbReference>
<dbReference type="EMBL" id="JAUQSZ010000003">
    <property type="protein sequence ID" value="MDO7841846.1"/>
    <property type="molecule type" value="Genomic_DNA"/>
</dbReference>
<protein>
    <submittedName>
        <fullName evidence="2">ECF-type sigma factor</fullName>
    </submittedName>
</protein>
<dbReference type="InterPro" id="IPR011517">
    <property type="entry name" value="RNA_pol_sigma70_ECF-like"/>
</dbReference>
<proteinExistence type="predicted"/>
<dbReference type="Pfam" id="PF07638">
    <property type="entry name" value="Sigma70_ECF"/>
    <property type="match status" value="1"/>
</dbReference>
<sequence>MRFDDRTAASRADGVTETRFDLDTDALVVTLYSELRKIARREHLRAGAPQTLQTTALIGEVYLKLKRHEVWQSRPHFLACASTAIRHLLVDAARARSTAKRSAPQMEYDDRVADERSDRDLVKLGDALESLARIDSELARLVDCRFFAGYDERETAEILGISDRTVRRRWVQAKAWIHNEIAA</sequence>
<reference evidence="2" key="1">
    <citation type="submission" date="2023-07" db="EMBL/GenBank/DDBJ databases">
        <authorList>
            <person name="Kim M.K."/>
        </authorList>
    </citation>
    <scope>NUCLEOTIDE SEQUENCE</scope>
    <source>
        <strain evidence="2">CA1-15</strain>
    </source>
</reference>
<gene>
    <name evidence="2" type="ORF">Q5H94_05880</name>
</gene>
<organism evidence="2 3">
    <name type="scientific">Sphingomonas immobilis</name>
    <dbReference type="NCBI Taxonomy" id="3063997"/>
    <lineage>
        <taxon>Bacteria</taxon>
        <taxon>Pseudomonadati</taxon>
        <taxon>Pseudomonadota</taxon>
        <taxon>Alphaproteobacteria</taxon>
        <taxon>Sphingomonadales</taxon>
        <taxon>Sphingomonadaceae</taxon>
        <taxon>Sphingomonas</taxon>
    </lineage>
</organism>
<dbReference type="Proteomes" id="UP001176468">
    <property type="component" value="Unassembled WGS sequence"/>
</dbReference>
<feature type="domain" description="RNA polymerase sigma-70 ECF-like HTH" evidence="1">
    <location>
        <begin position="24"/>
        <end position="181"/>
    </location>
</feature>
<evidence type="ECO:0000259" key="1">
    <source>
        <dbReference type="Pfam" id="PF07638"/>
    </source>
</evidence>
<dbReference type="Gene3D" id="1.10.10.10">
    <property type="entry name" value="Winged helix-like DNA-binding domain superfamily/Winged helix DNA-binding domain"/>
    <property type="match status" value="1"/>
</dbReference>
<accession>A0ABT8ZW93</accession>
<dbReference type="InterPro" id="IPR053812">
    <property type="entry name" value="HTH_Sigma70_ECF-like"/>
</dbReference>
<comment type="caution">
    <text evidence="2">The sequence shown here is derived from an EMBL/GenBank/DDBJ whole genome shotgun (WGS) entry which is preliminary data.</text>
</comment>
<dbReference type="InterPro" id="IPR013324">
    <property type="entry name" value="RNA_pol_sigma_r3/r4-like"/>
</dbReference>
<evidence type="ECO:0000313" key="3">
    <source>
        <dbReference type="Proteomes" id="UP001176468"/>
    </source>
</evidence>
<dbReference type="NCBIfam" id="TIGR02999">
    <property type="entry name" value="Sig-70_X6"/>
    <property type="match status" value="1"/>
</dbReference>
<evidence type="ECO:0000313" key="2">
    <source>
        <dbReference type="EMBL" id="MDO7841846.1"/>
    </source>
</evidence>